<dbReference type="EMBL" id="KI965470">
    <property type="protein sequence ID" value="EUD66601.1"/>
    <property type="molecule type" value="Genomic_DNA"/>
</dbReference>
<dbReference type="InterPro" id="IPR007235">
    <property type="entry name" value="Glyco_trans_28_C"/>
</dbReference>
<dbReference type="PANTHER" id="PTHR12867:SF6">
    <property type="entry name" value="N-ACETYLGLUCOSAMINYLDIPHOSPHODOLICHOL N-ACETYLGLUCOSAMINYLTRANSFERASE"/>
    <property type="match status" value="1"/>
</dbReference>
<keyword evidence="5 9" id="KW-0328">Glycosyltransferase</keyword>
<dbReference type="GO" id="GO:0005783">
    <property type="term" value="C:endoplasmic reticulum"/>
    <property type="evidence" value="ECO:0007669"/>
    <property type="project" value="UniProtKB-SubCell"/>
</dbReference>
<evidence type="ECO:0000256" key="6">
    <source>
        <dbReference type="ARBA" id="ARBA00022679"/>
    </source>
</evidence>
<keyword evidence="6 9" id="KW-0808">Transferase</keyword>
<evidence type="ECO:0000259" key="8">
    <source>
        <dbReference type="Pfam" id="PF04101"/>
    </source>
</evidence>
<evidence type="ECO:0000256" key="5">
    <source>
        <dbReference type="ARBA" id="ARBA00022676"/>
    </source>
</evidence>
<evidence type="ECO:0000256" key="7">
    <source>
        <dbReference type="ARBA" id="ARBA00022824"/>
    </source>
</evidence>
<dbReference type="VEuPathDB" id="PlasmoDB:C922_02922"/>
<dbReference type="Gene3D" id="3.40.50.2000">
    <property type="entry name" value="Glycogen Phosphorylase B"/>
    <property type="match status" value="1"/>
</dbReference>
<name>W7AMS3_9APIC</name>
<dbReference type="Proteomes" id="UP000030640">
    <property type="component" value="Unassembled WGS sequence"/>
</dbReference>
<protein>
    <recommendedName>
        <fullName evidence="4">UDP-N-acetylglucosamine transferase subunit ALG13</fullName>
        <ecNumber evidence="3">2.4.1.141</ecNumber>
    </recommendedName>
</protein>
<feature type="domain" description="Glycosyl transferase family 28 C-terminal" evidence="8">
    <location>
        <begin position="11"/>
        <end position="135"/>
    </location>
</feature>
<keyword evidence="10" id="KW-1185">Reference proteome</keyword>
<dbReference type="RefSeq" id="XP_008816742.1">
    <property type="nucleotide sequence ID" value="XM_008818520.1"/>
</dbReference>
<reference evidence="9 10" key="1">
    <citation type="submission" date="2013-02" db="EMBL/GenBank/DDBJ databases">
        <title>The Genome Sequence of Plasmodium inui San Antonio 1.</title>
        <authorList>
            <consortium name="The Broad Institute Genome Sequencing Platform"/>
            <consortium name="The Broad Institute Genome Sequencing Center for Infectious Disease"/>
            <person name="Neafsey D."/>
            <person name="Cheeseman I."/>
            <person name="Volkman S."/>
            <person name="Adams J."/>
            <person name="Walker B."/>
            <person name="Young S.K."/>
            <person name="Zeng Q."/>
            <person name="Gargeya S."/>
            <person name="Fitzgerald M."/>
            <person name="Haas B."/>
            <person name="Abouelleil A."/>
            <person name="Alvarado L."/>
            <person name="Arachchi H.M."/>
            <person name="Berlin A.M."/>
            <person name="Chapman S.B."/>
            <person name="Dewar J."/>
            <person name="Goldberg J."/>
            <person name="Griggs A."/>
            <person name="Gujja S."/>
            <person name="Hansen M."/>
            <person name="Howarth C."/>
            <person name="Imamovic A."/>
            <person name="Larimer J."/>
            <person name="McCowan C."/>
            <person name="Murphy C."/>
            <person name="Neiman D."/>
            <person name="Pearson M."/>
            <person name="Priest M."/>
            <person name="Roberts A."/>
            <person name="Saif S."/>
            <person name="Shea T."/>
            <person name="Sisk P."/>
            <person name="Sykes S."/>
            <person name="Wortman J."/>
            <person name="Nusbaum C."/>
            <person name="Birren B."/>
        </authorList>
    </citation>
    <scope>NUCLEOTIDE SEQUENCE [LARGE SCALE GENOMIC DNA]</scope>
    <source>
        <strain evidence="9 10">San Antonio 1</strain>
    </source>
</reference>
<evidence type="ECO:0000256" key="3">
    <source>
        <dbReference type="ARBA" id="ARBA00012614"/>
    </source>
</evidence>
<accession>W7AMS3</accession>
<dbReference type="SUPFAM" id="SSF53756">
    <property type="entry name" value="UDP-Glycosyltransferase/glycogen phosphorylase"/>
    <property type="match status" value="1"/>
</dbReference>
<dbReference type="AlphaFoldDB" id="W7AMS3"/>
<gene>
    <name evidence="9" type="ORF">C922_02922</name>
</gene>
<dbReference type="PANTHER" id="PTHR12867">
    <property type="entry name" value="GLYCOSYL TRANSFERASE-RELATED"/>
    <property type="match status" value="1"/>
</dbReference>
<evidence type="ECO:0000256" key="1">
    <source>
        <dbReference type="ARBA" id="ARBA00004240"/>
    </source>
</evidence>
<evidence type="ECO:0000313" key="9">
    <source>
        <dbReference type="EMBL" id="EUD66601.1"/>
    </source>
</evidence>
<dbReference type="Pfam" id="PF04101">
    <property type="entry name" value="Glyco_tran_28_C"/>
    <property type="match status" value="1"/>
</dbReference>
<evidence type="ECO:0000313" key="10">
    <source>
        <dbReference type="Proteomes" id="UP000030640"/>
    </source>
</evidence>
<comment type="similarity">
    <text evidence="2">Belongs to the glycosyltransferase 28 family.</text>
</comment>
<comment type="subcellular location">
    <subcellularLocation>
        <location evidence="1">Endoplasmic reticulum</location>
    </subcellularLocation>
</comment>
<organism evidence="9 10">
    <name type="scientific">Plasmodium inui San Antonio 1</name>
    <dbReference type="NCBI Taxonomy" id="1237626"/>
    <lineage>
        <taxon>Eukaryota</taxon>
        <taxon>Sar</taxon>
        <taxon>Alveolata</taxon>
        <taxon>Apicomplexa</taxon>
        <taxon>Aconoidasida</taxon>
        <taxon>Haemosporida</taxon>
        <taxon>Plasmodiidae</taxon>
        <taxon>Plasmodium</taxon>
        <taxon>Plasmodium (Plasmodium)</taxon>
    </lineage>
</organism>
<dbReference type="GO" id="GO:0004577">
    <property type="term" value="F:N-acetylglucosaminyldiphosphodolichol N-acetylglucosaminyltransferase activity"/>
    <property type="evidence" value="ECO:0007669"/>
    <property type="project" value="UniProtKB-EC"/>
</dbReference>
<dbReference type="OrthoDB" id="20273at2759"/>
<dbReference type="InterPro" id="IPR039042">
    <property type="entry name" value="Alg13-like"/>
</dbReference>
<keyword evidence="7" id="KW-0256">Endoplasmic reticulum</keyword>
<dbReference type="EC" id="2.4.1.141" evidence="3"/>
<evidence type="ECO:0000256" key="2">
    <source>
        <dbReference type="ARBA" id="ARBA00006962"/>
    </source>
</evidence>
<proteinExistence type="inferred from homology"/>
<dbReference type="GO" id="GO:0006488">
    <property type="term" value="P:dolichol-linked oligosaccharide biosynthetic process"/>
    <property type="evidence" value="ECO:0007669"/>
    <property type="project" value="InterPro"/>
</dbReference>
<sequence>MEGAKDGGNKILFVTVGSHKFDDLIKQIDTKDFHIFLRRQGFAKMTMQIGEGTYEPKLTYRHSRNKEDFLTRVKFFRYKKDLQKDLQKADLILSHAGSGTTIEGLRMKKKMLIVVNDKLKDNHQLAFARFLHSLNYLEPEPFLRDLRALMEEAK</sequence>
<dbReference type="GeneID" id="20038196"/>
<evidence type="ECO:0000256" key="4">
    <source>
        <dbReference type="ARBA" id="ARBA00017468"/>
    </source>
</evidence>